<dbReference type="Proteomes" id="UP000000600">
    <property type="component" value="Unassembled WGS sequence"/>
</dbReference>
<dbReference type="InterPro" id="IPR019734">
    <property type="entry name" value="TPR_rpt"/>
</dbReference>
<accession>A0D018</accession>
<dbReference type="SMART" id="SM00028">
    <property type="entry name" value="TPR"/>
    <property type="match status" value="1"/>
</dbReference>
<dbReference type="HOGENOM" id="CLU_1285477_0_0_1"/>
<keyword evidence="3" id="KW-1185">Reference proteome</keyword>
<sequence>MIQQLNLKLRCQKDDHKDEIDMVCYNQFCTEFRLNCFKCIKQGIHQHHLDDVEKIKNLQEFIENKNKECDDLIDYLNQLVESMNKSFTQFKTGIKHKYSLLKERLQHLNQNQINDFFNSIIKFTEYKQSITTIISEWTKKLTNSFNNLYEQLQLSSINYYQNSEENIKLSKELYEIGYKLYIDDKYNQAIVIFDKSIQQDPNNHLSLCRKGKIDG</sequence>
<name>A0D018_PARTE</name>
<feature type="repeat" description="TPR" evidence="1">
    <location>
        <begin position="170"/>
        <end position="203"/>
    </location>
</feature>
<dbReference type="KEGG" id="ptm:GSPATT00039133001"/>
<dbReference type="OMA" id="QKNFCEN"/>
<gene>
    <name evidence="2" type="ORF">GSPATT00039133001</name>
</gene>
<dbReference type="GeneID" id="5029568"/>
<proteinExistence type="predicted"/>
<dbReference type="RefSeq" id="XP_001443782.1">
    <property type="nucleotide sequence ID" value="XM_001443745.1"/>
</dbReference>
<protein>
    <submittedName>
        <fullName evidence="2">Uncharacterized protein</fullName>
    </submittedName>
</protein>
<organism evidence="2 3">
    <name type="scientific">Paramecium tetraurelia</name>
    <dbReference type="NCBI Taxonomy" id="5888"/>
    <lineage>
        <taxon>Eukaryota</taxon>
        <taxon>Sar</taxon>
        <taxon>Alveolata</taxon>
        <taxon>Ciliophora</taxon>
        <taxon>Intramacronucleata</taxon>
        <taxon>Oligohymenophorea</taxon>
        <taxon>Peniculida</taxon>
        <taxon>Parameciidae</taxon>
        <taxon>Paramecium</taxon>
    </lineage>
</organism>
<evidence type="ECO:0000313" key="2">
    <source>
        <dbReference type="EMBL" id="CAK76385.1"/>
    </source>
</evidence>
<dbReference type="EMBL" id="CT868235">
    <property type="protein sequence ID" value="CAK76385.1"/>
    <property type="molecule type" value="Genomic_DNA"/>
</dbReference>
<evidence type="ECO:0000313" key="3">
    <source>
        <dbReference type="Proteomes" id="UP000000600"/>
    </source>
</evidence>
<dbReference type="AlphaFoldDB" id="A0D018"/>
<keyword evidence="1" id="KW-0802">TPR repeat</keyword>
<dbReference type="OrthoDB" id="433738at2759"/>
<dbReference type="InParanoid" id="A0D018"/>
<evidence type="ECO:0000256" key="1">
    <source>
        <dbReference type="PROSITE-ProRule" id="PRU00339"/>
    </source>
</evidence>
<dbReference type="PROSITE" id="PS50005">
    <property type="entry name" value="TPR"/>
    <property type="match status" value="1"/>
</dbReference>
<reference evidence="2 3" key="1">
    <citation type="journal article" date="2006" name="Nature">
        <title>Global trends of whole-genome duplications revealed by the ciliate Paramecium tetraurelia.</title>
        <authorList>
            <consortium name="Genoscope"/>
            <person name="Aury J.-M."/>
            <person name="Jaillon O."/>
            <person name="Duret L."/>
            <person name="Noel B."/>
            <person name="Jubin C."/>
            <person name="Porcel B.M."/>
            <person name="Segurens B."/>
            <person name="Daubin V."/>
            <person name="Anthouard V."/>
            <person name="Aiach N."/>
            <person name="Arnaiz O."/>
            <person name="Billaut A."/>
            <person name="Beisson J."/>
            <person name="Blanc I."/>
            <person name="Bouhouche K."/>
            <person name="Camara F."/>
            <person name="Duharcourt S."/>
            <person name="Guigo R."/>
            <person name="Gogendeau D."/>
            <person name="Katinka M."/>
            <person name="Keller A.-M."/>
            <person name="Kissmehl R."/>
            <person name="Klotz C."/>
            <person name="Koll F."/>
            <person name="Le Moue A."/>
            <person name="Lepere C."/>
            <person name="Malinsky S."/>
            <person name="Nowacki M."/>
            <person name="Nowak J.K."/>
            <person name="Plattner H."/>
            <person name="Poulain J."/>
            <person name="Ruiz F."/>
            <person name="Serrano V."/>
            <person name="Zagulski M."/>
            <person name="Dessen P."/>
            <person name="Betermier M."/>
            <person name="Weissenbach J."/>
            <person name="Scarpelli C."/>
            <person name="Schachter V."/>
            <person name="Sperling L."/>
            <person name="Meyer E."/>
            <person name="Cohen J."/>
            <person name="Wincker P."/>
        </authorList>
    </citation>
    <scope>NUCLEOTIDE SEQUENCE [LARGE SCALE GENOMIC DNA]</scope>
    <source>
        <strain evidence="2 3">Stock d4-2</strain>
    </source>
</reference>
<dbReference type="SUPFAM" id="SSF48452">
    <property type="entry name" value="TPR-like"/>
    <property type="match status" value="1"/>
</dbReference>
<dbReference type="InterPro" id="IPR011990">
    <property type="entry name" value="TPR-like_helical_dom_sf"/>
</dbReference>